<dbReference type="RefSeq" id="WP_208502670.1">
    <property type="nucleotide sequence ID" value="NZ_JAGFOA010000003.1"/>
</dbReference>
<dbReference type="GO" id="GO:0016491">
    <property type="term" value="F:oxidoreductase activity"/>
    <property type="evidence" value="ECO:0007669"/>
    <property type="project" value="UniProtKB-KW"/>
</dbReference>
<dbReference type="InterPro" id="IPR036249">
    <property type="entry name" value="Thioredoxin-like_sf"/>
</dbReference>
<feature type="transmembrane region" description="Helical" evidence="6">
    <location>
        <begin position="12"/>
        <end position="32"/>
    </location>
</feature>
<gene>
    <name evidence="8" type="ORF">J5V96_08245</name>
</gene>
<dbReference type="PANTHER" id="PTHR13887:SF14">
    <property type="entry name" value="DISULFIDE BOND FORMATION PROTEIN D"/>
    <property type="match status" value="1"/>
</dbReference>
<dbReference type="AlphaFoldDB" id="A0A939QIF5"/>
<dbReference type="InterPro" id="IPR012336">
    <property type="entry name" value="Thioredoxin-like_fold"/>
</dbReference>
<comment type="caution">
    <text evidence="8">The sequence shown here is derived from an EMBL/GenBank/DDBJ whole genome shotgun (WGS) entry which is preliminary data.</text>
</comment>
<evidence type="ECO:0000256" key="5">
    <source>
        <dbReference type="ARBA" id="ARBA00023284"/>
    </source>
</evidence>
<comment type="similarity">
    <text evidence="1">Belongs to the thioredoxin family. DsbA subfamily.</text>
</comment>
<evidence type="ECO:0000256" key="3">
    <source>
        <dbReference type="ARBA" id="ARBA00023002"/>
    </source>
</evidence>
<protein>
    <submittedName>
        <fullName evidence="8">DsbA family protein</fullName>
    </submittedName>
</protein>
<dbReference type="PANTHER" id="PTHR13887">
    <property type="entry name" value="GLUTATHIONE S-TRANSFERASE KAPPA"/>
    <property type="match status" value="1"/>
</dbReference>
<evidence type="ECO:0000256" key="4">
    <source>
        <dbReference type="ARBA" id="ARBA00023157"/>
    </source>
</evidence>
<name>A0A939QIF5_9MICO</name>
<dbReference type="SUPFAM" id="SSF52833">
    <property type="entry name" value="Thioredoxin-like"/>
    <property type="match status" value="1"/>
</dbReference>
<organism evidence="8 9">
    <name type="scientific">Microbacterium stercoris</name>
    <dbReference type="NCBI Taxonomy" id="2820289"/>
    <lineage>
        <taxon>Bacteria</taxon>
        <taxon>Bacillati</taxon>
        <taxon>Actinomycetota</taxon>
        <taxon>Actinomycetes</taxon>
        <taxon>Micrococcales</taxon>
        <taxon>Microbacteriaceae</taxon>
        <taxon>Microbacterium</taxon>
    </lineage>
</organism>
<keyword evidence="2" id="KW-0732">Signal</keyword>
<dbReference type="Pfam" id="PF13462">
    <property type="entry name" value="Thioredoxin_4"/>
    <property type="match status" value="1"/>
</dbReference>
<keyword evidence="9" id="KW-1185">Reference proteome</keyword>
<dbReference type="Gene3D" id="3.40.30.10">
    <property type="entry name" value="Glutaredoxin"/>
    <property type="match status" value="1"/>
</dbReference>
<accession>A0A939QIF5</accession>
<dbReference type="Proteomes" id="UP000680132">
    <property type="component" value="Unassembled WGS sequence"/>
</dbReference>
<keyword evidence="6" id="KW-1133">Transmembrane helix</keyword>
<dbReference type="EMBL" id="JAGFOA010000003">
    <property type="protein sequence ID" value="MBO3663502.1"/>
    <property type="molecule type" value="Genomic_DNA"/>
</dbReference>
<sequence length="227" mass="24155">MNGTGKTNWVAIWISVAVVVVLVAIGGVVVWMNNQATGPGTAPQADIVNEKTGAIAIGDDDADNVLDEYVDFMCPICGQYFDMYGETVQGLVDSGDLKLNLHPISILDRYSQGTKYSTRAANAMYCVADDSEDAVLPFLELLFANQPEEQSEGLTDAKLAELASQAGADGAASCIEDGTYKRFVTAITEKTPVQPGQAGIGTPTVLLNDEFVTLSGDPQKDIVDQLR</sequence>
<evidence type="ECO:0000313" key="8">
    <source>
        <dbReference type="EMBL" id="MBO3663502.1"/>
    </source>
</evidence>
<evidence type="ECO:0000256" key="2">
    <source>
        <dbReference type="ARBA" id="ARBA00022729"/>
    </source>
</evidence>
<evidence type="ECO:0000256" key="6">
    <source>
        <dbReference type="SAM" id="Phobius"/>
    </source>
</evidence>
<keyword evidence="4" id="KW-1015">Disulfide bond</keyword>
<keyword evidence="3" id="KW-0560">Oxidoreductase</keyword>
<evidence type="ECO:0000259" key="7">
    <source>
        <dbReference type="Pfam" id="PF13462"/>
    </source>
</evidence>
<evidence type="ECO:0000256" key="1">
    <source>
        <dbReference type="ARBA" id="ARBA00005791"/>
    </source>
</evidence>
<proteinExistence type="inferred from homology"/>
<keyword evidence="6" id="KW-0472">Membrane</keyword>
<evidence type="ECO:0000313" key="9">
    <source>
        <dbReference type="Proteomes" id="UP000680132"/>
    </source>
</evidence>
<keyword evidence="5" id="KW-0676">Redox-active center</keyword>
<reference evidence="8" key="1">
    <citation type="submission" date="2021-03" db="EMBL/GenBank/DDBJ databases">
        <title>Microbacterium sp. nov., a novel actinobacterium isolated from cow dung.</title>
        <authorList>
            <person name="Zhang L."/>
        </authorList>
    </citation>
    <scope>NUCLEOTIDE SEQUENCE</scope>
    <source>
        <strain evidence="8">NEAU-LLB</strain>
    </source>
</reference>
<feature type="domain" description="Thioredoxin-like fold" evidence="7">
    <location>
        <begin position="53"/>
        <end position="213"/>
    </location>
</feature>
<keyword evidence="6" id="KW-0812">Transmembrane</keyword>
<dbReference type="CDD" id="cd02972">
    <property type="entry name" value="DsbA_family"/>
    <property type="match status" value="1"/>
</dbReference>